<dbReference type="PANTHER" id="PTHR11786:SF0">
    <property type="entry name" value="ARYLAMINE N-ACETYLTRANSFERASE 4-RELATED"/>
    <property type="match status" value="1"/>
</dbReference>
<dbReference type="SUPFAM" id="SSF54001">
    <property type="entry name" value="Cysteine proteinases"/>
    <property type="match status" value="1"/>
</dbReference>
<dbReference type="PRINTS" id="PR01543">
    <property type="entry name" value="ANATRNSFRASE"/>
</dbReference>
<dbReference type="InterPro" id="IPR001447">
    <property type="entry name" value="Arylamine_N-AcTrfase"/>
</dbReference>
<dbReference type="Proteomes" id="UP001500738">
    <property type="component" value="Unassembled WGS sequence"/>
</dbReference>
<proteinExistence type="inferred from homology"/>
<evidence type="ECO:0000313" key="3">
    <source>
        <dbReference type="EMBL" id="GAA0860875.1"/>
    </source>
</evidence>
<comment type="similarity">
    <text evidence="1 2">Belongs to the arylamine N-acetyltransferase family.</text>
</comment>
<dbReference type="EMBL" id="BAAAFE010000001">
    <property type="protein sequence ID" value="GAA0860875.1"/>
    <property type="molecule type" value="Genomic_DNA"/>
</dbReference>
<evidence type="ECO:0000256" key="1">
    <source>
        <dbReference type="ARBA" id="ARBA00006547"/>
    </source>
</evidence>
<dbReference type="Gene3D" id="2.40.128.150">
    <property type="entry name" value="Cysteine proteinases"/>
    <property type="match status" value="1"/>
</dbReference>
<dbReference type="Gene3D" id="3.30.2140.10">
    <property type="entry name" value="Arylamine N-acetyltransferase"/>
    <property type="match status" value="1"/>
</dbReference>
<gene>
    <name evidence="3" type="ORF">GCM10009115_01250</name>
</gene>
<reference evidence="3 4" key="1">
    <citation type="journal article" date="2019" name="Int. J. Syst. Evol. Microbiol.">
        <title>The Global Catalogue of Microorganisms (GCM) 10K type strain sequencing project: providing services to taxonomists for standard genome sequencing and annotation.</title>
        <authorList>
            <consortium name="The Broad Institute Genomics Platform"/>
            <consortium name="The Broad Institute Genome Sequencing Center for Infectious Disease"/>
            <person name="Wu L."/>
            <person name="Ma J."/>
        </authorList>
    </citation>
    <scope>NUCLEOTIDE SEQUENCE [LARGE SCALE GENOMIC DNA]</scope>
    <source>
        <strain evidence="3 4">JCM 15910</strain>
    </source>
</reference>
<comment type="caution">
    <text evidence="3">The sequence shown here is derived from an EMBL/GenBank/DDBJ whole genome shotgun (WGS) entry which is preliminary data.</text>
</comment>
<name>A0ABN1LW57_9SPHN</name>
<sequence length="264" mass="28669">MTGATPEQLAAYLARIGGVGDVRPDLATLTALHRAHVDSVAWECIDCFLGRPTTRDPRAAFDKIVTGGRGGWCYEMNGLFGWMLEAIGFSVTHLAAGVMREQLGENAIGNHLLLIVHLDRDYLADVGLGSGLVEPIPFAEGDYVQRHATFGLRPLADGWWRFHNQSDVLPPSFDFSPDVRDEALLEGACQWLQSDPGSPFRQNVVIQRYGPNGLDSLVGPALMRTNAGGTERRELADQAGYAAALRDRFGLDPADAAAIWARLG</sequence>
<keyword evidence="4" id="KW-1185">Reference proteome</keyword>
<dbReference type="InterPro" id="IPR038765">
    <property type="entry name" value="Papain-like_cys_pep_sf"/>
</dbReference>
<protein>
    <submittedName>
        <fullName evidence="3">Arylamine N-acetyltransferase</fullName>
    </submittedName>
</protein>
<dbReference type="RefSeq" id="WP_215353515.1">
    <property type="nucleotide sequence ID" value="NZ_BAAAFE010000001.1"/>
</dbReference>
<dbReference type="PANTHER" id="PTHR11786">
    <property type="entry name" value="N-HYDROXYARYLAMINE O-ACETYLTRANSFERASE"/>
    <property type="match status" value="1"/>
</dbReference>
<accession>A0ABN1LW57</accession>
<dbReference type="Pfam" id="PF00797">
    <property type="entry name" value="Acetyltransf_2"/>
    <property type="match status" value="1"/>
</dbReference>
<evidence type="ECO:0000256" key="2">
    <source>
        <dbReference type="RuleBase" id="RU003452"/>
    </source>
</evidence>
<organism evidence="3 4">
    <name type="scientific">Sphingopyxis soli</name>
    <dbReference type="NCBI Taxonomy" id="592051"/>
    <lineage>
        <taxon>Bacteria</taxon>
        <taxon>Pseudomonadati</taxon>
        <taxon>Pseudomonadota</taxon>
        <taxon>Alphaproteobacteria</taxon>
        <taxon>Sphingomonadales</taxon>
        <taxon>Sphingomonadaceae</taxon>
        <taxon>Sphingopyxis</taxon>
    </lineage>
</organism>
<evidence type="ECO:0000313" key="4">
    <source>
        <dbReference type="Proteomes" id="UP001500738"/>
    </source>
</evidence>